<evidence type="ECO:0000256" key="1">
    <source>
        <dbReference type="SAM" id="MobiDB-lite"/>
    </source>
</evidence>
<evidence type="ECO:0000259" key="3">
    <source>
        <dbReference type="SMART" id="SM01362"/>
    </source>
</evidence>
<dbReference type="PANTHER" id="PTHR12858:SF2">
    <property type="entry name" value="RIBOSOME BIOGENESIS PROTEIN BMS1 HOMOLOG"/>
    <property type="match status" value="1"/>
</dbReference>
<dbReference type="InterPro" id="IPR012948">
    <property type="entry name" value="AARP2CN"/>
</dbReference>
<sequence length="1105" mass="124567">MSDVTGEVHKGHRKVKAGRGAKEAKKEKKAKEKGTQKARHNPRAFGVANTVRTKRNMQRNLDKTHQKEYAPQTDRRIKFPSKEDQTFTKQTVQLPPPVTVAVHGPPGCGKSTLIRSLTLLHSSHTLTTPIGPITLCTSKTRRVTFLEVPTTTAGQLDCAKVSDLNLLLIDASYGFEMETFEYLNILQTHGLSKCICVLTNLDSLKTAKALRNAKKELKQRFWTEVYQGAKVFCMNGTINNKYLRNDVSSLSLYINRSKFRPLIWRSTHSHIVCDRWEDVTDKNGDSEKETKKIAVYGYVRGTSWRVKDAHLLGVGDFKVQSIEATADPCPFPEKGETIRRKEVNVYAPWSGVGKVKVDRDSVYVEVGKDVYTSGNVEGAGGMVVDLQKKQGKSEGGGLSIFKGAKEVEAADVEDIDEDVEDEDVDDQNDYSSDAENPENEKEELFSEEEMDQNSDSEEEESDDENEDNGNSDSDTPQPTTMAWKDSLASKAASNYLSRHESNKTLQSLIYGTDESSDDDGDSGSDDDSSDDDEFFKIKSKSAEPEPEYDREHEEAKFRNMDTSLPERNTNKTNKSSMWLEEGAVEMLRDKFVTGNWDNADPDKVGGDDDDDSVYDDFEDLETGEKVTVAGDGDGDSDGEDAPMDDEAMREKNAKEKADFKAGFNKSYDDDKKGLKDDANAGQEEEDEYLEAIKREKAERELRNATEFGAESSNYAGYAQGSYVKIVIDGVNPNFVTTFNPSNPLILGGLLPSETELGLIRARVKKHRWHNKILKCQDPLIFSLGWRRFQSIPLLSTEDQNTRHRYLKYTPEHMHCHCTFYGPIVAPNTGFLCVKNLEGKLKGFRVAATGNTLEVDQSFEVVKKLKLVGNAQKIYKNTAYVKGLFNSDLEASKFLGAAVKTVSGIRGQIKKAHEAHGVVRCTFEDKILLSDIVFIRTWMPVNVKEYYNPVTDGGSWQGMKTKGQLMLENNKPIEVNADSIYKPIERQARKFNPLKISKTLEESLPFKSKPKNAKAKKTKSYVSKRAVVMEKDEKSKYTFLQALGTVRNDKVKLRREKNVERMEKKRKEREKDDEGWKEKRGAQKKQKYREAGKALKEKERRSNRGE</sequence>
<accession>A0A9W7BIC7</accession>
<feature type="compositionally biased region" description="Basic and acidic residues" evidence="1">
    <location>
        <begin position="1087"/>
        <end position="1105"/>
    </location>
</feature>
<evidence type="ECO:0000313" key="4">
    <source>
        <dbReference type="EMBL" id="GMH89071.1"/>
    </source>
</evidence>
<dbReference type="InterPro" id="IPR039761">
    <property type="entry name" value="Bms1/Tsr1"/>
</dbReference>
<dbReference type="GO" id="GO:0005525">
    <property type="term" value="F:GTP binding"/>
    <property type="evidence" value="ECO:0007669"/>
    <property type="project" value="TreeGrafter"/>
</dbReference>
<feature type="compositionally biased region" description="Acidic residues" evidence="1">
    <location>
        <begin position="632"/>
        <end position="644"/>
    </location>
</feature>
<dbReference type="Pfam" id="PF04950">
    <property type="entry name" value="RIBIOP_C"/>
    <property type="match status" value="1"/>
</dbReference>
<evidence type="ECO:0000259" key="2">
    <source>
        <dbReference type="SMART" id="SM00785"/>
    </source>
</evidence>
<evidence type="ECO:0000313" key="5">
    <source>
        <dbReference type="Proteomes" id="UP001162640"/>
    </source>
</evidence>
<dbReference type="Gene3D" id="3.40.50.300">
    <property type="entry name" value="P-loop containing nucleotide triphosphate hydrolases"/>
    <property type="match status" value="1"/>
</dbReference>
<dbReference type="GO" id="GO:0034511">
    <property type="term" value="F:U3 snoRNA binding"/>
    <property type="evidence" value="ECO:0007669"/>
    <property type="project" value="TreeGrafter"/>
</dbReference>
<feature type="domain" description="Ribosome biogenesis protein BMS1/TSR1 C-terminal" evidence="3">
    <location>
        <begin position="639"/>
        <end position="940"/>
    </location>
</feature>
<feature type="compositionally biased region" description="Polar residues" evidence="1">
    <location>
        <begin position="560"/>
        <end position="576"/>
    </location>
</feature>
<dbReference type="SUPFAM" id="SSF52540">
    <property type="entry name" value="P-loop containing nucleoside triphosphate hydrolases"/>
    <property type="match status" value="1"/>
</dbReference>
<feature type="region of interest" description="Disordered" evidence="1">
    <location>
        <begin position="409"/>
        <end position="578"/>
    </location>
</feature>
<dbReference type="Proteomes" id="UP001162640">
    <property type="component" value="Unassembled WGS sequence"/>
</dbReference>
<feature type="compositionally biased region" description="Basic and acidic residues" evidence="1">
    <location>
        <begin position="20"/>
        <end position="35"/>
    </location>
</feature>
<feature type="region of interest" description="Disordered" evidence="1">
    <location>
        <begin position="1"/>
        <end position="47"/>
    </location>
</feature>
<dbReference type="GO" id="GO:0030686">
    <property type="term" value="C:90S preribosome"/>
    <property type="evidence" value="ECO:0007669"/>
    <property type="project" value="TreeGrafter"/>
</dbReference>
<feature type="region of interest" description="Disordered" evidence="1">
    <location>
        <begin position="1054"/>
        <end position="1105"/>
    </location>
</feature>
<feature type="compositionally biased region" description="Basic and acidic residues" evidence="1">
    <location>
        <begin position="1054"/>
        <end position="1080"/>
    </location>
</feature>
<reference evidence="5" key="1">
    <citation type="journal article" date="2023" name="Commun. Biol.">
        <title>Genome analysis of Parmales, the sister group of diatoms, reveals the evolutionary specialization of diatoms from phago-mixotrophs to photoautotrophs.</title>
        <authorList>
            <person name="Ban H."/>
            <person name="Sato S."/>
            <person name="Yoshikawa S."/>
            <person name="Yamada K."/>
            <person name="Nakamura Y."/>
            <person name="Ichinomiya M."/>
            <person name="Sato N."/>
            <person name="Blanc-Mathieu R."/>
            <person name="Endo H."/>
            <person name="Kuwata A."/>
            <person name="Ogata H."/>
        </authorList>
    </citation>
    <scope>NUCLEOTIDE SEQUENCE [LARGE SCALE GENOMIC DNA]</scope>
</reference>
<evidence type="ECO:0008006" key="6">
    <source>
        <dbReference type="Google" id="ProtNLM"/>
    </source>
</evidence>
<feature type="compositionally biased region" description="Acidic residues" evidence="1">
    <location>
        <begin position="409"/>
        <end position="428"/>
    </location>
</feature>
<protein>
    <recommendedName>
        <fullName evidence="6">Bms1-type G domain-containing protein</fullName>
    </recommendedName>
</protein>
<dbReference type="GO" id="GO:0000479">
    <property type="term" value="P:endonucleolytic cleavage of tricistronic rRNA transcript (SSU-rRNA, 5.8S rRNA, LSU-rRNA)"/>
    <property type="evidence" value="ECO:0007669"/>
    <property type="project" value="TreeGrafter"/>
</dbReference>
<dbReference type="AlphaFoldDB" id="A0A9W7BIC7"/>
<feature type="non-terminal residue" evidence="4">
    <location>
        <position position="1105"/>
    </location>
</feature>
<dbReference type="GO" id="GO:0000462">
    <property type="term" value="P:maturation of SSU-rRNA from tricistronic rRNA transcript (SSU-rRNA, 5.8S rRNA, LSU-rRNA)"/>
    <property type="evidence" value="ECO:0007669"/>
    <property type="project" value="TreeGrafter"/>
</dbReference>
<feature type="compositionally biased region" description="Acidic residues" evidence="1">
    <location>
        <begin position="445"/>
        <end position="469"/>
    </location>
</feature>
<proteinExistence type="predicted"/>
<dbReference type="InterPro" id="IPR027417">
    <property type="entry name" value="P-loop_NTPase"/>
</dbReference>
<feature type="domain" description="AARP2CN" evidence="2">
    <location>
        <begin position="246"/>
        <end position="329"/>
    </location>
</feature>
<feature type="compositionally biased region" description="Acidic residues" evidence="1">
    <location>
        <begin position="607"/>
        <end position="621"/>
    </location>
</feature>
<dbReference type="SMART" id="SM00785">
    <property type="entry name" value="AARP2CN"/>
    <property type="match status" value="1"/>
</dbReference>
<dbReference type="GO" id="GO:0005634">
    <property type="term" value="C:nucleus"/>
    <property type="evidence" value="ECO:0007669"/>
    <property type="project" value="InterPro"/>
</dbReference>
<dbReference type="InterPro" id="IPR007034">
    <property type="entry name" value="BMS1_TSR1_C"/>
</dbReference>
<dbReference type="PANTHER" id="PTHR12858">
    <property type="entry name" value="RIBOSOME BIOGENESIS PROTEIN"/>
    <property type="match status" value="1"/>
</dbReference>
<dbReference type="GO" id="GO:0003924">
    <property type="term" value="F:GTPase activity"/>
    <property type="evidence" value="ECO:0007669"/>
    <property type="project" value="TreeGrafter"/>
</dbReference>
<comment type="caution">
    <text evidence="4">The sequence shown here is derived from an EMBL/GenBank/DDBJ whole genome shotgun (WGS) entry which is preliminary data.</text>
</comment>
<dbReference type="EMBL" id="BLQM01000423">
    <property type="protein sequence ID" value="GMH89071.1"/>
    <property type="molecule type" value="Genomic_DNA"/>
</dbReference>
<organism evidence="4 5">
    <name type="scientific">Triparma laevis f. inornata</name>
    <dbReference type="NCBI Taxonomy" id="1714386"/>
    <lineage>
        <taxon>Eukaryota</taxon>
        <taxon>Sar</taxon>
        <taxon>Stramenopiles</taxon>
        <taxon>Ochrophyta</taxon>
        <taxon>Bolidophyceae</taxon>
        <taxon>Parmales</taxon>
        <taxon>Triparmaceae</taxon>
        <taxon>Triparma</taxon>
    </lineage>
</organism>
<feature type="region of interest" description="Disordered" evidence="1">
    <location>
        <begin position="593"/>
        <end position="644"/>
    </location>
</feature>
<feature type="non-terminal residue" evidence="4">
    <location>
        <position position="1"/>
    </location>
</feature>
<dbReference type="Pfam" id="PF08142">
    <property type="entry name" value="AARP2CN"/>
    <property type="match status" value="1"/>
</dbReference>
<feature type="compositionally biased region" description="Basic and acidic residues" evidence="1">
    <location>
        <begin position="534"/>
        <end position="559"/>
    </location>
</feature>
<name>A0A9W7BIC7_9STRA</name>
<gene>
    <name evidence="4" type="ORF">TL16_g11347</name>
</gene>
<feature type="compositionally biased region" description="Basic residues" evidence="1">
    <location>
        <begin position="10"/>
        <end position="19"/>
    </location>
</feature>
<dbReference type="SMART" id="SM01362">
    <property type="entry name" value="DUF663"/>
    <property type="match status" value="1"/>
</dbReference>
<feature type="compositionally biased region" description="Acidic residues" evidence="1">
    <location>
        <begin position="514"/>
        <end position="533"/>
    </location>
</feature>